<name>A0AAV4MCN4_CAEEX</name>
<comment type="caution">
    <text evidence="2">The sequence shown here is derived from an EMBL/GenBank/DDBJ whole genome shotgun (WGS) entry which is preliminary data.</text>
</comment>
<sequence>MFIRRDKHSSLPELVYQNLSSQIPESTPTPSRRQTEGERRCLVIRSSPRRVKRGHASLKDFPQQDRCFYQTKESRCSALEALQDGKWCVAKRSGQQPNDPPSPSIRQSPLRQRNKSN</sequence>
<evidence type="ECO:0000256" key="1">
    <source>
        <dbReference type="SAM" id="MobiDB-lite"/>
    </source>
</evidence>
<gene>
    <name evidence="2" type="ORF">CEXT_629551</name>
</gene>
<organism evidence="2 3">
    <name type="scientific">Caerostris extrusa</name>
    <name type="common">Bark spider</name>
    <name type="synonym">Caerostris bankana</name>
    <dbReference type="NCBI Taxonomy" id="172846"/>
    <lineage>
        <taxon>Eukaryota</taxon>
        <taxon>Metazoa</taxon>
        <taxon>Ecdysozoa</taxon>
        <taxon>Arthropoda</taxon>
        <taxon>Chelicerata</taxon>
        <taxon>Arachnida</taxon>
        <taxon>Araneae</taxon>
        <taxon>Araneomorphae</taxon>
        <taxon>Entelegynae</taxon>
        <taxon>Araneoidea</taxon>
        <taxon>Araneidae</taxon>
        <taxon>Caerostris</taxon>
    </lineage>
</organism>
<protein>
    <submittedName>
        <fullName evidence="2">Uncharacterized protein</fullName>
    </submittedName>
</protein>
<dbReference type="EMBL" id="BPLR01019657">
    <property type="protein sequence ID" value="GIX70198.1"/>
    <property type="molecule type" value="Genomic_DNA"/>
</dbReference>
<dbReference type="AlphaFoldDB" id="A0AAV4MCN4"/>
<feature type="region of interest" description="Disordered" evidence="1">
    <location>
        <begin position="91"/>
        <end position="117"/>
    </location>
</feature>
<dbReference type="Proteomes" id="UP001054945">
    <property type="component" value="Unassembled WGS sequence"/>
</dbReference>
<feature type="region of interest" description="Disordered" evidence="1">
    <location>
        <begin position="17"/>
        <end position="39"/>
    </location>
</feature>
<feature type="compositionally biased region" description="Polar residues" evidence="1">
    <location>
        <begin position="17"/>
        <end position="32"/>
    </location>
</feature>
<reference evidence="2 3" key="1">
    <citation type="submission" date="2021-06" db="EMBL/GenBank/DDBJ databases">
        <title>Caerostris extrusa draft genome.</title>
        <authorList>
            <person name="Kono N."/>
            <person name="Arakawa K."/>
        </authorList>
    </citation>
    <scope>NUCLEOTIDE SEQUENCE [LARGE SCALE GENOMIC DNA]</scope>
</reference>
<evidence type="ECO:0000313" key="2">
    <source>
        <dbReference type="EMBL" id="GIX70198.1"/>
    </source>
</evidence>
<proteinExistence type="predicted"/>
<accession>A0AAV4MCN4</accession>
<evidence type="ECO:0000313" key="3">
    <source>
        <dbReference type="Proteomes" id="UP001054945"/>
    </source>
</evidence>
<keyword evidence="3" id="KW-1185">Reference proteome</keyword>